<feature type="transmembrane region" description="Helical" evidence="6">
    <location>
        <begin position="227"/>
        <end position="255"/>
    </location>
</feature>
<name>A0A0K2TBC8_LEPSM</name>
<feature type="domain" description="Cation/H+ exchanger transmembrane" evidence="7">
    <location>
        <begin position="93"/>
        <end position="480"/>
    </location>
</feature>
<evidence type="ECO:0000256" key="6">
    <source>
        <dbReference type="SAM" id="Phobius"/>
    </source>
</evidence>
<protein>
    <submittedName>
        <fullName evidence="8">Mitochondrial sodium/hydrogen exchanger 9B2like [Aplysia californica]</fullName>
    </submittedName>
</protein>
<feature type="transmembrane region" description="Helical" evidence="6">
    <location>
        <begin position="137"/>
        <end position="153"/>
    </location>
</feature>
<evidence type="ECO:0000256" key="5">
    <source>
        <dbReference type="ARBA" id="ARBA00023136"/>
    </source>
</evidence>
<evidence type="ECO:0000256" key="3">
    <source>
        <dbReference type="ARBA" id="ARBA00022692"/>
    </source>
</evidence>
<feature type="transmembrane region" description="Helical" evidence="6">
    <location>
        <begin position="194"/>
        <end position="215"/>
    </location>
</feature>
<evidence type="ECO:0000256" key="1">
    <source>
        <dbReference type="ARBA" id="ARBA00004141"/>
    </source>
</evidence>
<feature type="transmembrane region" description="Helical" evidence="6">
    <location>
        <begin position="267"/>
        <end position="290"/>
    </location>
</feature>
<dbReference type="GO" id="GO:1902600">
    <property type="term" value="P:proton transmembrane transport"/>
    <property type="evidence" value="ECO:0007669"/>
    <property type="project" value="InterPro"/>
</dbReference>
<feature type="transmembrane region" description="Helical" evidence="6">
    <location>
        <begin position="357"/>
        <end position="377"/>
    </location>
</feature>
<feature type="transmembrane region" description="Helical" evidence="6">
    <location>
        <begin position="458"/>
        <end position="479"/>
    </location>
</feature>
<evidence type="ECO:0000256" key="4">
    <source>
        <dbReference type="ARBA" id="ARBA00022989"/>
    </source>
</evidence>
<dbReference type="AlphaFoldDB" id="A0A0K2TBC8"/>
<keyword evidence="3 6" id="KW-0812">Transmembrane</keyword>
<dbReference type="GO" id="GO:0015297">
    <property type="term" value="F:antiporter activity"/>
    <property type="evidence" value="ECO:0007669"/>
    <property type="project" value="InterPro"/>
</dbReference>
<sequence>MNCFSSSLNLKLQNFFGNFLLAHQEDELKDEDSIWKKIKFALLCPPHGHIGKWLSIILVILAVYGGLLALIGQHAAAPHGILFQLFVLVIVGVLMGKVMELIRLPPLLGMIVTGIFFENLNLLEKDENVWPQTSSKLRSLALVIILLKAGLGLDPKALKKLSGIVFRLAFIPCCIETLFVGIAGYLIVGLPWTWSFLLGFVLSAVSPAVVVPSMLDLQARGYGVEKGIPTLVIAAASIDDVLAISGFTLCTAIIFKPSSNIQNIILQVPLEVFIGILAGLIWGIICIFIPSKDDDNVKGFRSCILLGGSIMSHFGCQYYEVPGAGPISILIMGFISGLGWTQYGWKTNNYVVQLLSKLWMLFQPLLFVLIGTEIKIYALDIAILGQCAAVFLIGMSVRLIASYLATFSKEITLKERIFISLAWLPKATVQAAVGGWALDFVKSKTDLPDWSTKLNYATIVLNTAVLVILVTAPLGAIAISITGPKLLKKTVTESSLETPG</sequence>
<keyword evidence="4 6" id="KW-1133">Transmembrane helix</keyword>
<dbReference type="Gene3D" id="1.20.1530.20">
    <property type="match status" value="1"/>
</dbReference>
<feature type="transmembrane region" description="Helical" evidence="6">
    <location>
        <begin position="101"/>
        <end position="117"/>
    </location>
</feature>
<feature type="transmembrane region" description="Helical" evidence="6">
    <location>
        <begin position="417"/>
        <end position="438"/>
    </location>
</feature>
<organism evidence="8">
    <name type="scientific">Lepeophtheirus salmonis</name>
    <name type="common">Salmon louse</name>
    <name type="synonym">Caligus salmonis</name>
    <dbReference type="NCBI Taxonomy" id="72036"/>
    <lineage>
        <taxon>Eukaryota</taxon>
        <taxon>Metazoa</taxon>
        <taxon>Ecdysozoa</taxon>
        <taxon>Arthropoda</taxon>
        <taxon>Crustacea</taxon>
        <taxon>Multicrustacea</taxon>
        <taxon>Hexanauplia</taxon>
        <taxon>Copepoda</taxon>
        <taxon>Siphonostomatoida</taxon>
        <taxon>Caligidae</taxon>
        <taxon>Lepeophtheirus</taxon>
    </lineage>
</organism>
<dbReference type="Pfam" id="PF00999">
    <property type="entry name" value="Na_H_Exchanger"/>
    <property type="match status" value="1"/>
</dbReference>
<comment type="subcellular location">
    <subcellularLocation>
        <location evidence="1">Membrane</location>
        <topology evidence="1">Multi-pass membrane protein</topology>
    </subcellularLocation>
</comment>
<reference evidence="8" key="1">
    <citation type="submission" date="2014-05" db="EMBL/GenBank/DDBJ databases">
        <authorList>
            <person name="Chronopoulou M."/>
        </authorList>
    </citation>
    <scope>NUCLEOTIDE SEQUENCE</scope>
    <source>
        <tissue evidence="8">Whole organism</tissue>
    </source>
</reference>
<feature type="transmembrane region" description="Helical" evidence="6">
    <location>
        <begin position="53"/>
        <end position="71"/>
    </location>
</feature>
<proteinExistence type="inferred from homology"/>
<evidence type="ECO:0000256" key="2">
    <source>
        <dbReference type="ARBA" id="ARBA00007367"/>
    </source>
</evidence>
<dbReference type="InterPro" id="IPR006153">
    <property type="entry name" value="Cation/H_exchanger_TM"/>
</dbReference>
<dbReference type="InterPro" id="IPR051843">
    <property type="entry name" value="CPA1_transporter"/>
</dbReference>
<accession>A0A0K2TBC8</accession>
<dbReference type="GO" id="GO:0016020">
    <property type="term" value="C:membrane"/>
    <property type="evidence" value="ECO:0007669"/>
    <property type="project" value="UniProtKB-SubCell"/>
</dbReference>
<dbReference type="EMBL" id="HACA01005784">
    <property type="protein sequence ID" value="CDW23145.1"/>
    <property type="molecule type" value="Transcribed_RNA"/>
</dbReference>
<feature type="transmembrane region" description="Helical" evidence="6">
    <location>
        <begin position="77"/>
        <end position="94"/>
    </location>
</feature>
<dbReference type="InterPro" id="IPR038770">
    <property type="entry name" value="Na+/solute_symporter_sf"/>
</dbReference>
<evidence type="ECO:0000313" key="8">
    <source>
        <dbReference type="EMBL" id="CDW23145.1"/>
    </source>
</evidence>
<dbReference type="OrthoDB" id="423807at2759"/>
<feature type="transmembrane region" description="Helical" evidence="6">
    <location>
        <begin position="383"/>
        <end position="405"/>
    </location>
</feature>
<feature type="transmembrane region" description="Helical" evidence="6">
    <location>
        <begin position="165"/>
        <end position="188"/>
    </location>
</feature>
<comment type="similarity">
    <text evidence="2">Belongs to the monovalent cation:proton antiporter 1 (CPA1) transporter (TC 2.A.36) family.</text>
</comment>
<evidence type="ECO:0000259" key="7">
    <source>
        <dbReference type="Pfam" id="PF00999"/>
    </source>
</evidence>
<keyword evidence="5 6" id="KW-0472">Membrane</keyword>
<feature type="transmembrane region" description="Helical" evidence="6">
    <location>
        <begin position="327"/>
        <end position="345"/>
    </location>
</feature>
<dbReference type="PANTHER" id="PTHR31102:SF1">
    <property type="entry name" value="CATION_H+ EXCHANGER DOMAIN-CONTAINING PROTEIN"/>
    <property type="match status" value="1"/>
</dbReference>
<dbReference type="PANTHER" id="PTHR31102">
    <property type="match status" value="1"/>
</dbReference>